<dbReference type="SUPFAM" id="SSF46894">
    <property type="entry name" value="C-terminal effector domain of the bipartite response regulators"/>
    <property type="match status" value="1"/>
</dbReference>
<proteinExistence type="predicted"/>
<dbReference type="PANTHER" id="PTHR43214">
    <property type="entry name" value="TWO-COMPONENT RESPONSE REGULATOR"/>
    <property type="match status" value="1"/>
</dbReference>
<dbReference type="Proteomes" id="UP000541185">
    <property type="component" value="Unassembled WGS sequence"/>
</dbReference>
<feature type="domain" description="Response regulatory" evidence="5">
    <location>
        <begin position="6"/>
        <end position="121"/>
    </location>
</feature>
<dbReference type="GO" id="GO:0006355">
    <property type="term" value="P:regulation of DNA-templated transcription"/>
    <property type="evidence" value="ECO:0007669"/>
    <property type="project" value="InterPro"/>
</dbReference>
<dbReference type="Pfam" id="PF00072">
    <property type="entry name" value="Response_reg"/>
    <property type="match status" value="1"/>
</dbReference>
<keyword evidence="1 3" id="KW-0597">Phosphoprotein</keyword>
<feature type="domain" description="HTH luxR-type" evidence="4">
    <location>
        <begin position="134"/>
        <end position="199"/>
    </location>
</feature>
<evidence type="ECO:0000259" key="4">
    <source>
        <dbReference type="PROSITE" id="PS50043"/>
    </source>
</evidence>
<dbReference type="CDD" id="cd17535">
    <property type="entry name" value="REC_NarL-like"/>
    <property type="match status" value="1"/>
</dbReference>
<dbReference type="EMBL" id="JABBFX010000001">
    <property type="protein sequence ID" value="NML44243.1"/>
    <property type="molecule type" value="Genomic_DNA"/>
</dbReference>
<dbReference type="GO" id="GO:0000160">
    <property type="term" value="P:phosphorelay signal transduction system"/>
    <property type="evidence" value="ECO:0007669"/>
    <property type="project" value="InterPro"/>
</dbReference>
<feature type="modified residue" description="4-aspartylphosphate" evidence="3">
    <location>
        <position position="56"/>
    </location>
</feature>
<comment type="caution">
    <text evidence="6">The sequence shown here is derived from an EMBL/GenBank/DDBJ whole genome shotgun (WGS) entry which is preliminary data.</text>
</comment>
<evidence type="ECO:0000256" key="1">
    <source>
        <dbReference type="ARBA" id="ARBA00022553"/>
    </source>
</evidence>
<dbReference type="InterPro" id="IPR016032">
    <property type="entry name" value="Sig_transdc_resp-reg_C-effctor"/>
</dbReference>
<sequence>MPTGPTLLLVDDHALFRTGLAMVLASAIPDVRVNEAASIQDAMRQEGEAPDLVLLDIQLQGLNGLDGIGLVQRRWPGVPVLMLSSHTEPEKVRQALARGAADYLSKAHTADQMIAAITRALRGEAVPLPAGEANDSGHCGLTPRQFEVLDLLCQGLSNKAIGRRLNLSEHTVRGHVQATLAVLDVSSRSEAAFAARQRGLVH</sequence>
<dbReference type="SUPFAM" id="SSF52172">
    <property type="entry name" value="CheY-like"/>
    <property type="match status" value="1"/>
</dbReference>
<organism evidence="6 7">
    <name type="scientific">Ramlibacter agri</name>
    <dbReference type="NCBI Taxonomy" id="2728837"/>
    <lineage>
        <taxon>Bacteria</taxon>
        <taxon>Pseudomonadati</taxon>
        <taxon>Pseudomonadota</taxon>
        <taxon>Betaproteobacteria</taxon>
        <taxon>Burkholderiales</taxon>
        <taxon>Comamonadaceae</taxon>
        <taxon>Ramlibacter</taxon>
    </lineage>
</organism>
<keyword evidence="2" id="KW-0238">DNA-binding</keyword>
<dbReference type="RefSeq" id="WP_169418389.1">
    <property type="nucleotide sequence ID" value="NZ_JABBFX010000001.1"/>
</dbReference>
<dbReference type="InterPro" id="IPR000792">
    <property type="entry name" value="Tscrpt_reg_LuxR_C"/>
</dbReference>
<evidence type="ECO:0000313" key="7">
    <source>
        <dbReference type="Proteomes" id="UP000541185"/>
    </source>
</evidence>
<evidence type="ECO:0000256" key="2">
    <source>
        <dbReference type="ARBA" id="ARBA00023125"/>
    </source>
</evidence>
<evidence type="ECO:0000259" key="5">
    <source>
        <dbReference type="PROSITE" id="PS50110"/>
    </source>
</evidence>
<reference evidence="6 7" key="1">
    <citation type="submission" date="2020-04" db="EMBL/GenBank/DDBJ databases">
        <title>Ramlibacter sp. G-1-2-2 isolated from soil.</title>
        <authorList>
            <person name="Dahal R.H."/>
        </authorList>
    </citation>
    <scope>NUCLEOTIDE SEQUENCE [LARGE SCALE GENOMIC DNA]</scope>
    <source>
        <strain evidence="6 7">G-1-2-2</strain>
    </source>
</reference>
<dbReference type="SMART" id="SM00421">
    <property type="entry name" value="HTH_LUXR"/>
    <property type="match status" value="1"/>
</dbReference>
<dbReference type="InterPro" id="IPR039420">
    <property type="entry name" value="WalR-like"/>
</dbReference>
<protein>
    <submittedName>
        <fullName evidence="6">Response regulator transcription factor</fullName>
    </submittedName>
</protein>
<name>A0A848H6Q4_9BURK</name>
<dbReference type="InterPro" id="IPR058245">
    <property type="entry name" value="NreC/VraR/RcsB-like_REC"/>
</dbReference>
<accession>A0A848H6Q4</accession>
<dbReference type="PROSITE" id="PS50110">
    <property type="entry name" value="RESPONSE_REGULATORY"/>
    <property type="match status" value="1"/>
</dbReference>
<dbReference type="GO" id="GO:0003677">
    <property type="term" value="F:DNA binding"/>
    <property type="evidence" value="ECO:0007669"/>
    <property type="project" value="UniProtKB-KW"/>
</dbReference>
<dbReference type="PROSITE" id="PS50043">
    <property type="entry name" value="HTH_LUXR_2"/>
    <property type="match status" value="1"/>
</dbReference>
<dbReference type="PRINTS" id="PR00038">
    <property type="entry name" value="HTHLUXR"/>
</dbReference>
<evidence type="ECO:0000256" key="3">
    <source>
        <dbReference type="PROSITE-ProRule" id="PRU00169"/>
    </source>
</evidence>
<dbReference type="SMART" id="SM00448">
    <property type="entry name" value="REC"/>
    <property type="match status" value="1"/>
</dbReference>
<evidence type="ECO:0000313" key="6">
    <source>
        <dbReference type="EMBL" id="NML44243.1"/>
    </source>
</evidence>
<dbReference type="Gene3D" id="3.40.50.2300">
    <property type="match status" value="1"/>
</dbReference>
<dbReference type="InterPro" id="IPR011006">
    <property type="entry name" value="CheY-like_superfamily"/>
</dbReference>
<dbReference type="InterPro" id="IPR001789">
    <property type="entry name" value="Sig_transdc_resp-reg_receiver"/>
</dbReference>
<dbReference type="AlphaFoldDB" id="A0A848H6Q4"/>
<gene>
    <name evidence="6" type="ORF">HHL11_10815</name>
</gene>
<dbReference type="Pfam" id="PF00196">
    <property type="entry name" value="GerE"/>
    <property type="match status" value="1"/>
</dbReference>
<keyword evidence="7" id="KW-1185">Reference proteome</keyword>
<dbReference type="CDD" id="cd06170">
    <property type="entry name" value="LuxR_C_like"/>
    <property type="match status" value="1"/>
</dbReference>